<protein>
    <submittedName>
        <fullName evidence="1">ADP-ribosylglycohydrolase family protein</fullName>
    </submittedName>
</protein>
<name>A0ABS5D989_9PSEU</name>
<comment type="caution">
    <text evidence="1">The sequence shown here is derived from an EMBL/GenBank/DDBJ whole genome shotgun (WGS) entry which is preliminary data.</text>
</comment>
<dbReference type="Gene3D" id="1.10.4080.10">
    <property type="entry name" value="ADP-ribosylation/Crystallin J1"/>
    <property type="match status" value="1"/>
</dbReference>
<accession>A0ABS5D989</accession>
<dbReference type="EMBL" id="JAGPXE010000001">
    <property type="protein sequence ID" value="MBQ0922853.1"/>
    <property type="molecule type" value="Genomic_DNA"/>
</dbReference>
<dbReference type="InterPro" id="IPR005502">
    <property type="entry name" value="Ribosyl_crysJ1"/>
</dbReference>
<dbReference type="Pfam" id="PF03747">
    <property type="entry name" value="ADP_ribosyl_GH"/>
    <property type="match status" value="1"/>
</dbReference>
<keyword evidence="2" id="KW-1185">Reference proteome</keyword>
<dbReference type="Proteomes" id="UP000674084">
    <property type="component" value="Unassembled WGS sequence"/>
</dbReference>
<organism evidence="1 2">
    <name type="scientific">Saccharopolyspora endophytica</name>
    <dbReference type="NCBI Taxonomy" id="543886"/>
    <lineage>
        <taxon>Bacteria</taxon>
        <taxon>Bacillati</taxon>
        <taxon>Actinomycetota</taxon>
        <taxon>Actinomycetes</taxon>
        <taxon>Pseudonocardiales</taxon>
        <taxon>Pseudonocardiaceae</taxon>
        <taxon>Saccharopolyspora</taxon>
    </lineage>
</organism>
<gene>
    <name evidence="1" type="ORF">KBO27_02785</name>
</gene>
<dbReference type="SUPFAM" id="SSF101478">
    <property type="entry name" value="ADP-ribosylglycohydrolase"/>
    <property type="match status" value="1"/>
</dbReference>
<dbReference type="RefSeq" id="WP_210968385.1">
    <property type="nucleotide sequence ID" value="NZ_JAGPXE010000001.1"/>
</dbReference>
<evidence type="ECO:0000313" key="1">
    <source>
        <dbReference type="EMBL" id="MBQ0922853.1"/>
    </source>
</evidence>
<dbReference type="InterPro" id="IPR036705">
    <property type="entry name" value="Ribosyl_crysJ1_sf"/>
</dbReference>
<proteinExistence type="predicted"/>
<evidence type="ECO:0000313" key="2">
    <source>
        <dbReference type="Proteomes" id="UP000674084"/>
    </source>
</evidence>
<reference evidence="1 2" key="1">
    <citation type="submission" date="2021-04" db="EMBL/GenBank/DDBJ databases">
        <title>Whole-genome sequencing of Saccharopolyspora endophytica KCTC 19397.</title>
        <authorList>
            <person name="Ay H."/>
            <person name="Saygin H."/>
            <person name="Sahin N."/>
        </authorList>
    </citation>
    <scope>NUCLEOTIDE SEQUENCE [LARGE SCALE GENOMIC DNA]</scope>
    <source>
        <strain evidence="1 2">KCTC 19397</strain>
    </source>
</reference>
<sequence>MGQHKRPSAALTAKYAELLTLDERAVVETRGRLGARQDNEWRDGKRAARYWDAQRVRRVFGRSSDEFCGEQRYDKTIKDVSAFHGFGTHFPTAALESVLADMVVHGRLSSSAQMMLFSFDAVVRTETALRQTKRLTPRVISLLGLVRWLHTQGVPWEKAVPAELRGEIPEPTGWLIKVPELFDRRDPDPVCIEALSAFGEKNVSGWFSKPINSARTPSVLPRAIALSAWSEIPERVFEQAVANALLTHGHPDAFLSAGAYAVLVNTLLVGGTLGDGIEVVAGELAKWPGSNVERLLRSCELTGPPPTRNELSALVEDGAAPNALALALVVAARDGDFESSVRRVSEVMPVAAPLVGGFHGARNGERGLPSEWVNRLELRDVVDRLVHDVAAVQVGLPERVWTPEWVGPYPGF</sequence>